<dbReference type="InterPro" id="IPR015590">
    <property type="entry name" value="Aldehyde_DH_dom"/>
</dbReference>
<evidence type="ECO:0000313" key="6">
    <source>
        <dbReference type="EMBL" id="CAD8846466.1"/>
    </source>
</evidence>
<sequence>MFRSRLTSVGKLPAYRTQNFIANSWRDASAKESYAVFNPATGEEIAQCVLSTVKDVDAAVSAARQAWPEWRRTTGATRADYLRKLGAALEAQREEFSLLETLDNGKPLEQSRGDIDFCVEWFKVSAEIAEDFDKTPRQELPTGDPSVRAYQIREAVGPVGLITPWNYPLMQSVAKVAGALAAGCTMVLKPSSVCPLTSLRLGDLALEAGLPSGVLNCLSGSGSGCGNAVASHKGFSKVSFTGSSEVGATVAQNCTRNLVAPHLELGGKGAIVVFDDVDVARAVDWIMFGVFLNAGQICSATTRLLVHEKIADRLIARLVEETKKLRVGDPTEDGIDMGPMVSAGQQRLVRKYFELAAQEAEVLAGGNLIEGPGYFVEPTVLRCSETSALWTEEIFGPVLSVRTFASEEEGLRVANDCIYGLANAVLTADPERATRFGESLEAGINFINCNNYLTPWVPFGGIKLSGFGKEFGREGVHDYTHNKIIVESKPSFTVSQFVKAS</sequence>
<dbReference type="InterPro" id="IPR016162">
    <property type="entry name" value="Ald_DH_N"/>
</dbReference>
<dbReference type="InterPro" id="IPR016161">
    <property type="entry name" value="Ald_DH/histidinol_DH"/>
</dbReference>
<dbReference type="Gene3D" id="3.40.605.10">
    <property type="entry name" value="Aldehyde Dehydrogenase, Chain A, domain 1"/>
    <property type="match status" value="1"/>
</dbReference>
<dbReference type="PANTHER" id="PTHR43860">
    <property type="entry name" value="BETAINE ALDEHYDE DEHYDROGENASE"/>
    <property type="match status" value="1"/>
</dbReference>
<feature type="domain" description="Aldehyde dehydrogenase" evidence="5">
    <location>
        <begin position="25"/>
        <end position="484"/>
    </location>
</feature>
<keyword evidence="3" id="KW-0520">NAD</keyword>
<reference evidence="6" key="1">
    <citation type="submission" date="2021-01" db="EMBL/GenBank/DDBJ databases">
        <authorList>
            <person name="Corre E."/>
            <person name="Pelletier E."/>
            <person name="Niang G."/>
            <person name="Scheremetjew M."/>
            <person name="Finn R."/>
            <person name="Kale V."/>
            <person name="Holt S."/>
            <person name="Cochrane G."/>
            <person name="Meng A."/>
            <person name="Brown T."/>
            <person name="Cohen L."/>
        </authorList>
    </citation>
    <scope>NUCLEOTIDE SEQUENCE</scope>
</reference>
<comment type="pathway">
    <text evidence="4">Amine and polyamine biosynthesis; betaine biosynthesis via choline pathway; betaine from betaine aldehyde: step 1/1.</text>
</comment>
<dbReference type="SUPFAM" id="SSF53720">
    <property type="entry name" value="ALDH-like"/>
    <property type="match status" value="1"/>
</dbReference>
<evidence type="ECO:0000256" key="3">
    <source>
        <dbReference type="ARBA" id="ARBA00023027"/>
    </source>
</evidence>
<dbReference type="Gene3D" id="3.40.309.10">
    <property type="entry name" value="Aldehyde Dehydrogenase, Chain A, domain 2"/>
    <property type="match status" value="1"/>
</dbReference>
<accession>A0A7S1A9T3</accession>
<evidence type="ECO:0000256" key="2">
    <source>
        <dbReference type="ARBA" id="ARBA00023002"/>
    </source>
</evidence>
<name>A0A7S1A9T3_NOCSC</name>
<dbReference type="Pfam" id="PF00171">
    <property type="entry name" value="Aldedh"/>
    <property type="match status" value="1"/>
</dbReference>
<dbReference type="FunFam" id="3.40.309.10:FF:000012">
    <property type="entry name" value="Betaine aldehyde dehydrogenase"/>
    <property type="match status" value="1"/>
</dbReference>
<dbReference type="AlphaFoldDB" id="A0A7S1A9T3"/>
<dbReference type="PROSITE" id="PS00070">
    <property type="entry name" value="ALDEHYDE_DEHYDR_CYS"/>
    <property type="match status" value="1"/>
</dbReference>
<comment type="similarity">
    <text evidence="1">Belongs to the aldehyde dehydrogenase family.</text>
</comment>
<evidence type="ECO:0000259" key="5">
    <source>
        <dbReference type="Pfam" id="PF00171"/>
    </source>
</evidence>
<protein>
    <recommendedName>
        <fullName evidence="5">Aldehyde dehydrogenase domain-containing protein</fullName>
    </recommendedName>
</protein>
<dbReference type="GO" id="GO:0016620">
    <property type="term" value="F:oxidoreductase activity, acting on the aldehyde or oxo group of donors, NAD or NADP as acceptor"/>
    <property type="evidence" value="ECO:0007669"/>
    <property type="project" value="InterPro"/>
</dbReference>
<dbReference type="InterPro" id="IPR016163">
    <property type="entry name" value="Ald_DH_C"/>
</dbReference>
<dbReference type="PANTHER" id="PTHR43860:SF2">
    <property type="entry name" value="BETAINE ALDEHYDE DEHYDROGENASE-RELATED"/>
    <property type="match status" value="1"/>
</dbReference>
<keyword evidence="2" id="KW-0560">Oxidoreductase</keyword>
<evidence type="ECO:0000256" key="4">
    <source>
        <dbReference type="ARBA" id="ARBA00037921"/>
    </source>
</evidence>
<dbReference type="EMBL" id="HBFQ01029517">
    <property type="protein sequence ID" value="CAD8846466.1"/>
    <property type="molecule type" value="Transcribed_RNA"/>
</dbReference>
<organism evidence="6">
    <name type="scientific">Noctiluca scintillans</name>
    <name type="common">Sea sparkle</name>
    <name type="synonym">Red tide dinoflagellate</name>
    <dbReference type="NCBI Taxonomy" id="2966"/>
    <lineage>
        <taxon>Eukaryota</taxon>
        <taxon>Sar</taxon>
        <taxon>Alveolata</taxon>
        <taxon>Dinophyceae</taxon>
        <taxon>Noctilucales</taxon>
        <taxon>Noctilucaceae</taxon>
        <taxon>Noctiluca</taxon>
    </lineage>
</organism>
<proteinExistence type="inferred from homology"/>
<dbReference type="InterPro" id="IPR016160">
    <property type="entry name" value="Ald_DH_CS_CYS"/>
</dbReference>
<evidence type="ECO:0000256" key="1">
    <source>
        <dbReference type="ARBA" id="ARBA00009986"/>
    </source>
</evidence>
<gene>
    <name evidence="6" type="ORF">NSCI0253_LOCUS20816</name>
</gene>
<dbReference type="FunFam" id="3.40.605.10:FF:000007">
    <property type="entry name" value="NAD/NADP-dependent betaine aldehyde dehydrogenase"/>
    <property type="match status" value="1"/>
</dbReference>